<evidence type="ECO:0000259" key="1">
    <source>
        <dbReference type="Pfam" id="PF13673"/>
    </source>
</evidence>
<keyword evidence="2" id="KW-0808">Transferase</keyword>
<dbReference type="GO" id="GO:0016747">
    <property type="term" value="F:acyltransferase activity, transferring groups other than amino-acyl groups"/>
    <property type="evidence" value="ECO:0007669"/>
    <property type="project" value="InterPro"/>
</dbReference>
<dbReference type="EMBL" id="WVTI01000001">
    <property type="protein sequence ID" value="MXS24881.1"/>
    <property type="molecule type" value="Genomic_DNA"/>
</dbReference>
<feature type="domain" description="N-acetyltransferase" evidence="1">
    <location>
        <begin position="52"/>
        <end position="131"/>
    </location>
</feature>
<dbReference type="SUPFAM" id="SSF55729">
    <property type="entry name" value="Acyl-CoA N-acyltransferases (Nat)"/>
    <property type="match status" value="1"/>
</dbReference>
<evidence type="ECO:0000313" key="3">
    <source>
        <dbReference type="Proteomes" id="UP000439965"/>
    </source>
</evidence>
<evidence type="ECO:0000313" key="2">
    <source>
        <dbReference type="EMBL" id="MXS24881.1"/>
    </source>
</evidence>
<proteinExistence type="predicted"/>
<dbReference type="CDD" id="cd04301">
    <property type="entry name" value="NAT_SF"/>
    <property type="match status" value="1"/>
</dbReference>
<reference evidence="2 3" key="1">
    <citation type="submission" date="2019-04" db="EMBL/GenBank/DDBJ databases">
        <title>Step-wise assembly of the neonatal virome modulated by breast feeding.</title>
        <authorList>
            <person name="Liang G."/>
            <person name="Bushman F."/>
        </authorList>
    </citation>
    <scope>NUCLEOTIDE SEQUENCE [LARGE SCALE GENOMIC DNA]</scope>
    <source>
        <strain evidence="2 3">E3404</strain>
    </source>
</reference>
<dbReference type="PANTHER" id="PTHR43233">
    <property type="entry name" value="FAMILY N-ACETYLTRANSFERASE, PUTATIVE (AFU_ORTHOLOGUE AFUA_6G03350)-RELATED"/>
    <property type="match status" value="1"/>
</dbReference>
<dbReference type="AlphaFoldDB" id="A0A5C8HIM6"/>
<dbReference type="InterPro" id="IPR000182">
    <property type="entry name" value="GNAT_dom"/>
</dbReference>
<dbReference type="Proteomes" id="UP000439965">
    <property type="component" value="Unassembled WGS sequence"/>
</dbReference>
<accession>A0A5C8HIM6</accession>
<sequence length="140" mass="15333">MMNDSKYLLKHTVPEVAEYLTLRKACGLSLRGTAASKIGLSNSLFAVTVRRTSDQTLVGMGRLIGDRGTAYQILDIAVLPEDQGNGLAKSIMSAIMNHIHNEVDPQAYVNLIADCPAENLYQQFGFVETAPKSIGMYLKR</sequence>
<organism evidence="2 3">
    <name type="scientific">Enterococcus gallinarum</name>
    <dbReference type="NCBI Taxonomy" id="1353"/>
    <lineage>
        <taxon>Bacteria</taxon>
        <taxon>Bacillati</taxon>
        <taxon>Bacillota</taxon>
        <taxon>Bacilli</taxon>
        <taxon>Lactobacillales</taxon>
        <taxon>Enterococcaceae</taxon>
        <taxon>Enterococcus</taxon>
    </lineage>
</organism>
<dbReference type="InterPro" id="IPR053144">
    <property type="entry name" value="Acetyltransferase_Butenolide"/>
</dbReference>
<dbReference type="Pfam" id="PF13673">
    <property type="entry name" value="Acetyltransf_10"/>
    <property type="match status" value="1"/>
</dbReference>
<gene>
    <name evidence="2" type="ORF">GTI89_02080</name>
</gene>
<name>A0A5C8HIM6_ENTGA</name>
<dbReference type="InterPro" id="IPR016181">
    <property type="entry name" value="Acyl_CoA_acyltransferase"/>
</dbReference>
<comment type="caution">
    <text evidence="2">The sequence shown here is derived from an EMBL/GenBank/DDBJ whole genome shotgun (WGS) entry which is preliminary data.</text>
</comment>
<dbReference type="PANTHER" id="PTHR43233:SF1">
    <property type="entry name" value="FAMILY N-ACETYLTRANSFERASE, PUTATIVE (AFU_ORTHOLOGUE AFUA_6G03350)-RELATED"/>
    <property type="match status" value="1"/>
</dbReference>
<protein>
    <submittedName>
        <fullName evidence="2">GNAT family N-acetyltransferase</fullName>
    </submittedName>
</protein>
<dbReference type="Gene3D" id="3.40.630.30">
    <property type="match status" value="1"/>
</dbReference>